<keyword evidence="10 13" id="KW-1133">Transmembrane helix</keyword>
<reference evidence="14 15" key="1">
    <citation type="submission" date="2019-06" db="EMBL/GenBank/DDBJ databases">
        <title>A complete genome sequence for Luteibacter pinisoli MAH-14.</title>
        <authorList>
            <person name="Baltrus D.A."/>
        </authorList>
    </citation>
    <scope>NUCLEOTIDE SEQUENCE [LARGE SCALE GENOMIC DNA]</scope>
    <source>
        <strain evidence="14 15">MAH-14</strain>
    </source>
</reference>
<evidence type="ECO:0000256" key="10">
    <source>
        <dbReference type="ARBA" id="ARBA00022989"/>
    </source>
</evidence>
<comment type="function">
    <text evidence="1">Involved in the TonB-dependent energy-dependent transport of various receptor-bound substrates.</text>
</comment>
<dbReference type="InterPro" id="IPR003400">
    <property type="entry name" value="ExbD"/>
</dbReference>
<gene>
    <name evidence="14" type="ORF">FIV34_14715</name>
</gene>
<dbReference type="GO" id="GO:0022857">
    <property type="term" value="F:transmembrane transporter activity"/>
    <property type="evidence" value="ECO:0007669"/>
    <property type="project" value="InterPro"/>
</dbReference>
<evidence type="ECO:0000256" key="11">
    <source>
        <dbReference type="ARBA" id="ARBA00023136"/>
    </source>
</evidence>
<dbReference type="OrthoDB" id="9798629at2"/>
<evidence type="ECO:0000256" key="9">
    <source>
        <dbReference type="ARBA" id="ARBA00022927"/>
    </source>
</evidence>
<dbReference type="Pfam" id="PF02472">
    <property type="entry name" value="ExbD"/>
    <property type="match status" value="1"/>
</dbReference>
<comment type="similarity">
    <text evidence="3 12">Belongs to the ExbD/TolR family.</text>
</comment>
<sequence length="136" mass="14441">MAFSAKVESSPFAGINVTPLVDVLLVLLIIFMISAPVIAHKNRIDLPSPSASEARRPDPLRITVDPGGMVFLNGTLVSDATLATQLDVASARGRDDATRIPHVELHARDEASYEDVARVLALARAHGVTGVDFASD</sequence>
<dbReference type="Proteomes" id="UP000316093">
    <property type="component" value="Chromosome"/>
</dbReference>
<keyword evidence="9 12" id="KW-0653">Protein transport</keyword>
<keyword evidence="5 12" id="KW-0813">Transport</keyword>
<protein>
    <submittedName>
        <fullName evidence="14">Biopolymer transporter ExbD</fullName>
    </submittedName>
</protein>
<accession>A0A4Y5Z539</accession>
<evidence type="ECO:0000256" key="6">
    <source>
        <dbReference type="ARBA" id="ARBA00022475"/>
    </source>
</evidence>
<evidence type="ECO:0000256" key="5">
    <source>
        <dbReference type="ARBA" id="ARBA00022448"/>
    </source>
</evidence>
<dbReference type="PANTHER" id="PTHR30558">
    <property type="entry name" value="EXBD MEMBRANE COMPONENT OF PMF-DRIVEN MACROMOLECULE IMPORT SYSTEM"/>
    <property type="match status" value="1"/>
</dbReference>
<comment type="subcellular location">
    <subcellularLocation>
        <location evidence="2">Cell inner membrane</location>
        <topology evidence="2">Single-pass type II membrane protein</topology>
    </subcellularLocation>
    <subcellularLocation>
        <location evidence="12">Cell membrane</location>
        <topology evidence="12">Single-pass type II membrane protein</topology>
    </subcellularLocation>
</comment>
<keyword evidence="8 12" id="KW-0812">Transmembrane</keyword>
<dbReference type="Gene3D" id="3.30.420.270">
    <property type="match status" value="1"/>
</dbReference>
<evidence type="ECO:0000256" key="1">
    <source>
        <dbReference type="ARBA" id="ARBA00003540"/>
    </source>
</evidence>
<feature type="transmembrane region" description="Helical" evidence="13">
    <location>
        <begin position="20"/>
        <end position="39"/>
    </location>
</feature>
<keyword evidence="15" id="KW-1185">Reference proteome</keyword>
<name>A0A4Y5Z539_9GAMM</name>
<proteinExistence type="inferred from homology"/>
<dbReference type="PANTHER" id="PTHR30558:SF12">
    <property type="entry name" value="BIOPOLYMER TRANSPORT PROTEIN EXBD"/>
    <property type="match status" value="1"/>
</dbReference>
<evidence type="ECO:0000256" key="7">
    <source>
        <dbReference type="ARBA" id="ARBA00022519"/>
    </source>
</evidence>
<evidence type="ECO:0000256" key="3">
    <source>
        <dbReference type="ARBA" id="ARBA00005811"/>
    </source>
</evidence>
<organism evidence="14 15">
    <name type="scientific">Luteibacter pinisoli</name>
    <dbReference type="NCBI Taxonomy" id="2589080"/>
    <lineage>
        <taxon>Bacteria</taxon>
        <taxon>Pseudomonadati</taxon>
        <taxon>Pseudomonadota</taxon>
        <taxon>Gammaproteobacteria</taxon>
        <taxon>Lysobacterales</taxon>
        <taxon>Rhodanobacteraceae</taxon>
        <taxon>Luteibacter</taxon>
    </lineage>
</organism>
<evidence type="ECO:0000256" key="2">
    <source>
        <dbReference type="ARBA" id="ARBA00004249"/>
    </source>
</evidence>
<comment type="subunit">
    <text evidence="4">The accessory proteins ExbB and ExbD seem to form a complex with TonB.</text>
</comment>
<evidence type="ECO:0000313" key="15">
    <source>
        <dbReference type="Proteomes" id="UP000316093"/>
    </source>
</evidence>
<keyword evidence="7" id="KW-0997">Cell inner membrane</keyword>
<evidence type="ECO:0000256" key="12">
    <source>
        <dbReference type="RuleBase" id="RU003879"/>
    </source>
</evidence>
<evidence type="ECO:0000256" key="13">
    <source>
        <dbReference type="SAM" id="Phobius"/>
    </source>
</evidence>
<dbReference type="EMBL" id="CP041046">
    <property type="protein sequence ID" value="QDE40371.1"/>
    <property type="molecule type" value="Genomic_DNA"/>
</dbReference>
<dbReference type="GO" id="GO:0005886">
    <property type="term" value="C:plasma membrane"/>
    <property type="evidence" value="ECO:0007669"/>
    <property type="project" value="UniProtKB-SubCell"/>
</dbReference>
<dbReference type="AlphaFoldDB" id="A0A4Y5Z539"/>
<dbReference type="KEGG" id="lpy:FIV34_14715"/>
<keyword evidence="11 13" id="KW-0472">Membrane</keyword>
<dbReference type="RefSeq" id="WP_139984017.1">
    <property type="nucleotide sequence ID" value="NZ_CP041046.1"/>
</dbReference>
<evidence type="ECO:0000256" key="8">
    <source>
        <dbReference type="ARBA" id="ARBA00022692"/>
    </source>
</evidence>
<dbReference type="GO" id="GO:0015031">
    <property type="term" value="P:protein transport"/>
    <property type="evidence" value="ECO:0007669"/>
    <property type="project" value="UniProtKB-KW"/>
</dbReference>
<evidence type="ECO:0000256" key="4">
    <source>
        <dbReference type="ARBA" id="ARBA00011471"/>
    </source>
</evidence>
<keyword evidence="6" id="KW-1003">Cell membrane</keyword>
<evidence type="ECO:0000313" key="14">
    <source>
        <dbReference type="EMBL" id="QDE40371.1"/>
    </source>
</evidence>